<dbReference type="NCBIfam" id="TIGR04183">
    <property type="entry name" value="Por_Secre_tail"/>
    <property type="match status" value="1"/>
</dbReference>
<dbReference type="Gene3D" id="2.60.40.4070">
    <property type="match status" value="1"/>
</dbReference>
<evidence type="ECO:0000313" key="2">
    <source>
        <dbReference type="EMBL" id="SUZ99811.1"/>
    </source>
</evidence>
<dbReference type="InterPro" id="IPR026444">
    <property type="entry name" value="Secre_tail"/>
</dbReference>
<evidence type="ECO:0000259" key="1">
    <source>
        <dbReference type="Pfam" id="PF13860"/>
    </source>
</evidence>
<accession>A0A381S928</accession>
<dbReference type="InterPro" id="IPR025965">
    <property type="entry name" value="FlgD/Vpr_Ig-like"/>
</dbReference>
<reference evidence="2" key="1">
    <citation type="submission" date="2018-05" db="EMBL/GenBank/DDBJ databases">
        <authorList>
            <person name="Lanie J.A."/>
            <person name="Ng W.-L."/>
            <person name="Kazmierczak K.M."/>
            <person name="Andrzejewski T.M."/>
            <person name="Davidsen T.M."/>
            <person name="Wayne K.J."/>
            <person name="Tettelin H."/>
            <person name="Glass J.I."/>
            <person name="Rusch D."/>
            <person name="Podicherti R."/>
            <person name="Tsui H.-C.T."/>
            <person name="Winkler M.E."/>
        </authorList>
    </citation>
    <scope>NUCLEOTIDE SEQUENCE</scope>
</reference>
<feature type="domain" description="FlgD/Vpr Ig-like" evidence="1">
    <location>
        <begin position="1288"/>
        <end position="1351"/>
    </location>
</feature>
<feature type="non-terminal residue" evidence="2">
    <location>
        <position position="1"/>
    </location>
</feature>
<dbReference type="Pfam" id="PF13860">
    <property type="entry name" value="FlgD_ig"/>
    <property type="match status" value="1"/>
</dbReference>
<dbReference type="EMBL" id="UINC01002739">
    <property type="protein sequence ID" value="SUZ99811.1"/>
    <property type="molecule type" value="Genomic_DNA"/>
</dbReference>
<proteinExistence type="predicted"/>
<sequence length="1363" mass="147905">NFTANEALIPSSINVSILNKNSTIYNNQGDQTISYYIVTNSSDSEGQIGFQILNFSDYAGNPGAVPVESTTDGSWVKFDRTDPYPLVINNVIATGGIVAENYWNSTNTGISITVNVENDESLNEGWFQILTLVNGNNAGALGTYSLSADDIGIPKTVAGQENFEGLSQFGEESNVTFYGLISDAAGNTATGSVANINIHVDQLSPNLANISIYSSNNDQAIAILGDTVFVEFIGNEAIDSVNATIGGQPIDSFQHVNSITSRVLMLRRMTGTETEGILPFSVTAGDTARNMSTIYTEVNDGSSVDFSAAGPEILLANIRSNSSHGDTLAKPGDSIIVDIRTDMPISSNSASISGQIAADESPSSNRYIFNIVVAENAQDGIVQFAIDYSDLNGNPYSDITTTTDSSYVRLDGTDPEFPIVSISSTGADSTIAGANDIINLTFRVDEAVSDSSAIILNNIANSITALNNNFFRASYAITGTEGEGRVRFTITATDLVGNSGSIDSTTNNSYVVFDQTPPSNFTVGQVISTGGTVVPDYWNGTNQNIQVTVPIDNDSSLIDGAVQVLVSFNGGDTLEIEDAVTIALSDISDTILVTISRNDFVNLQGFAQGATALFTARINDFAGYTNIGAASIDQLQIDQMGPVIDSIAVESDNNYSTQGATIQGAKLGDDVSVVFRAMEDIRTPFVLIAGDTADNINRIGNIWTATREMDSSDVEGVVTFNFTPQDLAGNPGGTSTQTTNGSRVIYDNTVPYINYINECDFTEDKDYTSITDTLRLGIGGGDLLSGILRFEFCLGNYQGSSAIIYWTPTDGTLDTLAEEITFNQSSLTPTVDQYVLYYASAFAIDRAGNVSDTIFGDGFIVDTTAPMPTGEIYDGFDSVDELDWTIDSTRLDVSWGSFDDNSLDLPTDPIPLLVESYELSVLDEPDTVKVLDWFTVDTLADSATITGLTLQKNMKYFVAVRAVDMAGNKSDSVRTDGIWFDNQPARIDTITPSLNNYLDVLSVETINFKFNKDVTDFSFSLSNIGMDTLPYNIDHLDSTVTVTLSNKLLTADTLHFNFDSVTSLNRMVMDETITMYSMLWGDLDSNHVLDVADVVRFNTLWGDIDLGPVADNTEPPHYAPTPDGEANLRDLYIFSRMWNWYYQTYIPTMLMTSGNNVDVSSTYSRGQLRIQLPENTSAGQIIFTDLNYDLIDVSGSSSSAQQLVFVNGDSVMGVKAYTFASLGEKQDSVFAINANLNTETDYHQGIQVRFYDQEGKEILAGTALLKITPVPARYALGQNYPNPFNPTTTIRFELPEDAHTRIAIYDLLGREIVLLENRPFNAGYHQVVWQGRDTYGNAVPSGMYFYRMEANGFSSTRKMVFLK</sequence>
<protein>
    <recommendedName>
        <fullName evidence="1">FlgD/Vpr Ig-like domain-containing protein</fullName>
    </recommendedName>
</protein>
<organism evidence="2">
    <name type="scientific">marine metagenome</name>
    <dbReference type="NCBI Taxonomy" id="408172"/>
    <lineage>
        <taxon>unclassified sequences</taxon>
        <taxon>metagenomes</taxon>
        <taxon>ecological metagenomes</taxon>
    </lineage>
</organism>
<gene>
    <name evidence="2" type="ORF">METZ01_LOCUS52665</name>
</gene>
<name>A0A381S928_9ZZZZ</name>